<dbReference type="PANTHER" id="PTHR46326:SF19">
    <property type="entry name" value="C2H2-LIKE ZINC FINGER PROTEIN"/>
    <property type="match status" value="1"/>
</dbReference>
<protein>
    <submittedName>
        <fullName evidence="4">Zinc finger C2H2-type</fullName>
    </submittedName>
</protein>
<evidence type="ECO:0000259" key="3">
    <source>
        <dbReference type="PROSITE" id="PS50157"/>
    </source>
</evidence>
<sequence>MYSLLKATKTCQVCKKSFSNGKALGGHMRAHTRKLSAGSSSSTGSVTPSLRPCNNLGASYRSHETVLVRSVHTSEVVGGPTLDLNKEGEQQITAKRKIVVVDLEEEDSTESRSDITIEESALCLLQMKSDPSEYFQNPKSIDSLVSTRKGKDTEKYIEIDSEEDQEDSDEYVAEDEDEDEDDEDEDIKFLISDVGDLTGDSEEDEDDYADENAYYGGKERRGKKQSKYTCDICGQVLHSYQALGGHRTSHRNKRLKISDKNHSVEDGPVVRRSYECQICNRVFASGQALGGHKKIHYTFLAPPKYLSTSTK</sequence>
<name>A0A8T1XX92_ARASU</name>
<keyword evidence="1" id="KW-0479">Metal-binding</keyword>
<feature type="compositionally biased region" description="Acidic residues" evidence="2">
    <location>
        <begin position="159"/>
        <end position="186"/>
    </location>
</feature>
<dbReference type="SMART" id="SM00355">
    <property type="entry name" value="ZnF_C2H2"/>
    <property type="match status" value="3"/>
</dbReference>
<dbReference type="AlphaFoldDB" id="A0A8T1XX92"/>
<feature type="compositionally biased region" description="Low complexity" evidence="2">
    <location>
        <begin position="36"/>
        <end position="49"/>
    </location>
</feature>
<evidence type="ECO:0000256" key="1">
    <source>
        <dbReference type="PROSITE-ProRule" id="PRU00042"/>
    </source>
</evidence>
<dbReference type="PROSITE" id="PS50157">
    <property type="entry name" value="ZINC_FINGER_C2H2_2"/>
    <property type="match status" value="3"/>
</dbReference>
<proteinExistence type="predicted"/>
<dbReference type="InterPro" id="IPR013087">
    <property type="entry name" value="Znf_C2H2_type"/>
</dbReference>
<accession>A0A8T1XX92</accession>
<evidence type="ECO:0000313" key="4">
    <source>
        <dbReference type="EMBL" id="KAG7538785.1"/>
    </source>
</evidence>
<dbReference type="Pfam" id="PF13912">
    <property type="entry name" value="zf-C2H2_6"/>
    <property type="match status" value="3"/>
</dbReference>
<keyword evidence="5" id="KW-1185">Reference proteome</keyword>
<dbReference type="PANTHER" id="PTHR46326">
    <property type="entry name" value="ZINC FINGER PROTEIN ZAT1-RELATED"/>
    <property type="match status" value="1"/>
</dbReference>
<reference evidence="4 5" key="1">
    <citation type="submission" date="2020-12" db="EMBL/GenBank/DDBJ databases">
        <title>Concerted genomic and epigenomic changes stabilize Arabidopsis allopolyploids.</title>
        <authorList>
            <person name="Chen Z."/>
        </authorList>
    </citation>
    <scope>NUCLEOTIDE SEQUENCE [LARGE SCALE GENOMIC DNA]</scope>
    <source>
        <strain evidence="4">As9502</strain>
        <tissue evidence="4">Leaf</tissue>
    </source>
</reference>
<dbReference type="Proteomes" id="UP000694251">
    <property type="component" value="Chromosome 13"/>
</dbReference>
<feature type="region of interest" description="Disordered" evidence="2">
    <location>
        <begin position="159"/>
        <end position="220"/>
    </location>
</feature>
<feature type="domain" description="C2H2-type" evidence="3">
    <location>
        <begin position="274"/>
        <end position="296"/>
    </location>
</feature>
<dbReference type="InterPro" id="IPR044303">
    <property type="entry name" value="ZAT1/4/9"/>
</dbReference>
<gene>
    <name evidence="4" type="ORF">ISN44_As13g025130</name>
</gene>
<organism evidence="4 5">
    <name type="scientific">Arabidopsis suecica</name>
    <name type="common">Swedish thale-cress</name>
    <name type="synonym">Cardaminopsis suecica</name>
    <dbReference type="NCBI Taxonomy" id="45249"/>
    <lineage>
        <taxon>Eukaryota</taxon>
        <taxon>Viridiplantae</taxon>
        <taxon>Streptophyta</taxon>
        <taxon>Embryophyta</taxon>
        <taxon>Tracheophyta</taxon>
        <taxon>Spermatophyta</taxon>
        <taxon>Magnoliopsida</taxon>
        <taxon>eudicotyledons</taxon>
        <taxon>Gunneridae</taxon>
        <taxon>Pentapetalae</taxon>
        <taxon>rosids</taxon>
        <taxon>malvids</taxon>
        <taxon>Brassicales</taxon>
        <taxon>Brassicaceae</taxon>
        <taxon>Camelineae</taxon>
        <taxon>Arabidopsis</taxon>
    </lineage>
</organism>
<evidence type="ECO:0000256" key="2">
    <source>
        <dbReference type="SAM" id="MobiDB-lite"/>
    </source>
</evidence>
<feature type="region of interest" description="Disordered" evidence="2">
    <location>
        <begin position="25"/>
        <end position="49"/>
    </location>
</feature>
<keyword evidence="1" id="KW-0862">Zinc</keyword>
<dbReference type="OrthoDB" id="654211at2759"/>
<comment type="caution">
    <text evidence="4">The sequence shown here is derived from an EMBL/GenBank/DDBJ whole genome shotgun (WGS) entry which is preliminary data.</text>
</comment>
<dbReference type="GO" id="GO:0008270">
    <property type="term" value="F:zinc ion binding"/>
    <property type="evidence" value="ECO:0007669"/>
    <property type="project" value="UniProtKB-KW"/>
</dbReference>
<dbReference type="EMBL" id="JAEFBJ010000013">
    <property type="protein sequence ID" value="KAG7538785.1"/>
    <property type="molecule type" value="Genomic_DNA"/>
</dbReference>
<dbReference type="PROSITE" id="PS00028">
    <property type="entry name" value="ZINC_FINGER_C2H2_1"/>
    <property type="match status" value="3"/>
</dbReference>
<feature type="domain" description="C2H2-type" evidence="3">
    <location>
        <begin position="9"/>
        <end position="36"/>
    </location>
</feature>
<feature type="domain" description="C2H2-type" evidence="3">
    <location>
        <begin position="228"/>
        <end position="255"/>
    </location>
</feature>
<dbReference type="GO" id="GO:0006355">
    <property type="term" value="P:regulation of DNA-templated transcription"/>
    <property type="evidence" value="ECO:0007669"/>
    <property type="project" value="InterPro"/>
</dbReference>
<keyword evidence="1" id="KW-0863">Zinc-finger</keyword>
<feature type="compositionally biased region" description="Acidic residues" evidence="2">
    <location>
        <begin position="199"/>
        <end position="210"/>
    </location>
</feature>
<evidence type="ECO:0000313" key="5">
    <source>
        <dbReference type="Proteomes" id="UP000694251"/>
    </source>
</evidence>